<feature type="compositionally biased region" description="Basic and acidic residues" evidence="4">
    <location>
        <begin position="79"/>
        <end position="90"/>
    </location>
</feature>
<keyword evidence="5" id="KW-1133">Transmembrane helix</keyword>
<feature type="region of interest" description="Disordered" evidence="4">
    <location>
        <begin position="1"/>
        <end position="21"/>
    </location>
</feature>
<accession>A0A922D249</accession>
<feature type="domain" description="HTH myb-type" evidence="7">
    <location>
        <begin position="24"/>
        <end position="68"/>
    </location>
</feature>
<dbReference type="PROSITE" id="PS51294">
    <property type="entry name" value="HTH_MYB"/>
    <property type="match status" value="1"/>
</dbReference>
<evidence type="ECO:0000256" key="5">
    <source>
        <dbReference type="SAM" id="Phobius"/>
    </source>
</evidence>
<keyword evidence="2" id="KW-0238">DNA-binding</keyword>
<dbReference type="GO" id="GO:0006355">
    <property type="term" value="P:regulation of DNA-templated transcription"/>
    <property type="evidence" value="ECO:0007669"/>
    <property type="project" value="TreeGrafter"/>
</dbReference>
<keyword evidence="5" id="KW-0812">Transmembrane</keyword>
<dbReference type="InterPro" id="IPR015495">
    <property type="entry name" value="Myb_TF_plants"/>
</dbReference>
<dbReference type="Pfam" id="PF00249">
    <property type="entry name" value="Myb_DNA-binding"/>
    <property type="match status" value="1"/>
</dbReference>
<dbReference type="InterPro" id="IPR017930">
    <property type="entry name" value="Myb_dom"/>
</dbReference>
<evidence type="ECO:0000256" key="3">
    <source>
        <dbReference type="ARBA" id="ARBA00023242"/>
    </source>
</evidence>
<evidence type="ECO:0000259" key="7">
    <source>
        <dbReference type="PROSITE" id="PS51294"/>
    </source>
</evidence>
<dbReference type="GO" id="GO:0000976">
    <property type="term" value="F:transcription cis-regulatory region binding"/>
    <property type="evidence" value="ECO:0007669"/>
    <property type="project" value="TreeGrafter"/>
</dbReference>
<keyword evidence="3" id="KW-0539">Nucleus</keyword>
<evidence type="ECO:0000313" key="9">
    <source>
        <dbReference type="Proteomes" id="UP000811246"/>
    </source>
</evidence>
<feature type="compositionally biased region" description="Basic residues" evidence="4">
    <location>
        <begin position="91"/>
        <end position="100"/>
    </location>
</feature>
<reference evidence="8" key="1">
    <citation type="submission" date="2021-01" db="EMBL/GenBank/DDBJ databases">
        <authorList>
            <person name="Lovell J.T."/>
            <person name="Bentley N."/>
            <person name="Bhattarai G."/>
            <person name="Jenkins J.W."/>
            <person name="Sreedasyam A."/>
            <person name="Alarcon Y."/>
            <person name="Bock C."/>
            <person name="Boston L."/>
            <person name="Carlson J."/>
            <person name="Cervantes K."/>
            <person name="Clermont K."/>
            <person name="Krom N."/>
            <person name="Kubenka K."/>
            <person name="Mamidi S."/>
            <person name="Mattison C."/>
            <person name="Monteros M."/>
            <person name="Pisani C."/>
            <person name="Plott C."/>
            <person name="Rajasekar S."/>
            <person name="Rhein H.S."/>
            <person name="Rohla C."/>
            <person name="Song M."/>
            <person name="Hilaire R.S."/>
            <person name="Shu S."/>
            <person name="Wells L."/>
            <person name="Wang X."/>
            <person name="Webber J."/>
            <person name="Heerema R.J."/>
            <person name="Klein P."/>
            <person name="Conner P."/>
            <person name="Grauke L."/>
            <person name="Grimwood J."/>
            <person name="Schmutz J."/>
            <person name="Randall J.J."/>
        </authorList>
    </citation>
    <scope>NUCLEOTIDE SEQUENCE</scope>
    <source>
        <tissue evidence="8">Leaf</tissue>
    </source>
</reference>
<name>A0A922D249_CARIL</name>
<organism evidence="8 9">
    <name type="scientific">Carya illinoinensis</name>
    <name type="common">Pecan</name>
    <dbReference type="NCBI Taxonomy" id="32201"/>
    <lineage>
        <taxon>Eukaryota</taxon>
        <taxon>Viridiplantae</taxon>
        <taxon>Streptophyta</taxon>
        <taxon>Embryophyta</taxon>
        <taxon>Tracheophyta</taxon>
        <taxon>Spermatophyta</taxon>
        <taxon>Magnoliopsida</taxon>
        <taxon>eudicotyledons</taxon>
        <taxon>Gunneridae</taxon>
        <taxon>Pentapetalae</taxon>
        <taxon>rosids</taxon>
        <taxon>fabids</taxon>
        <taxon>Fagales</taxon>
        <taxon>Juglandaceae</taxon>
        <taxon>Carya</taxon>
    </lineage>
</organism>
<feature type="compositionally biased region" description="Low complexity" evidence="4">
    <location>
        <begin position="101"/>
        <end position="111"/>
    </location>
</feature>
<proteinExistence type="predicted"/>
<dbReference type="GO" id="GO:0030154">
    <property type="term" value="P:cell differentiation"/>
    <property type="evidence" value="ECO:0007669"/>
    <property type="project" value="TreeGrafter"/>
</dbReference>
<feature type="transmembrane region" description="Helical" evidence="5">
    <location>
        <begin position="200"/>
        <end position="226"/>
    </location>
</feature>
<gene>
    <name evidence="8" type="ORF">I3842_Q138600</name>
</gene>
<dbReference type="GO" id="GO:0005634">
    <property type="term" value="C:nucleus"/>
    <property type="evidence" value="ECO:0007669"/>
    <property type="project" value="UniProtKB-SubCell"/>
</dbReference>
<feature type="domain" description="Myb-like" evidence="6">
    <location>
        <begin position="14"/>
        <end position="64"/>
    </location>
</feature>
<comment type="caution">
    <text evidence="8">The sequence shown here is derived from an EMBL/GenBank/DDBJ whole genome shotgun (WGS) entry which is preliminary data.</text>
</comment>
<evidence type="ECO:0000256" key="2">
    <source>
        <dbReference type="ARBA" id="ARBA00023125"/>
    </source>
</evidence>
<dbReference type="PROSITE" id="PS50090">
    <property type="entry name" value="MYB_LIKE"/>
    <property type="match status" value="1"/>
</dbReference>
<protein>
    <submittedName>
        <fullName evidence="8">Uncharacterized protein</fullName>
    </submittedName>
</protein>
<dbReference type="AlphaFoldDB" id="A0A922D249"/>
<evidence type="ECO:0000256" key="4">
    <source>
        <dbReference type="SAM" id="MobiDB-lite"/>
    </source>
</evidence>
<sequence length="233" mass="26744">MWKELQTKMDELPKTKHKEREYHPDEDDLIIRLHSLLGNRWSLIAGRLPGRTDNEIKNYWNTHLSKRLSIIGQGSTDPDTDKKSTEPGHELKRKTSKIKNKNSNTNKNNKSNNRKMKNKGMANIQSEKQKVHLPKPTRIASFPIRRNESFDCSTNSGSSGQERSEDVQCFGSKVEGIPWCHLEDVPWNGFKDGGTRKMGLAFLLVVEIIVMVLSIMFQILISNLIYQQEITTP</sequence>
<dbReference type="InterPro" id="IPR001005">
    <property type="entry name" value="SANT/Myb"/>
</dbReference>
<evidence type="ECO:0000259" key="6">
    <source>
        <dbReference type="PROSITE" id="PS50090"/>
    </source>
</evidence>
<dbReference type="CDD" id="cd00167">
    <property type="entry name" value="SANT"/>
    <property type="match status" value="1"/>
</dbReference>
<dbReference type="Proteomes" id="UP000811246">
    <property type="component" value="Unassembled WGS sequence"/>
</dbReference>
<dbReference type="EMBL" id="MU229063">
    <property type="protein sequence ID" value="KAG6617966.1"/>
    <property type="molecule type" value="Genomic_DNA"/>
</dbReference>
<dbReference type="PANTHER" id="PTHR47998:SF53">
    <property type="entry name" value="MYB TRANSCRIPTION FACTOR"/>
    <property type="match status" value="1"/>
</dbReference>
<dbReference type="PANTHER" id="PTHR47998">
    <property type="entry name" value="TRANSCRIPTION FACTOR MYB51-LIKE ISOFORM X1"/>
    <property type="match status" value="1"/>
</dbReference>
<keyword evidence="5" id="KW-0472">Membrane</keyword>
<feature type="region of interest" description="Disordered" evidence="4">
    <location>
        <begin position="71"/>
        <end position="118"/>
    </location>
</feature>
<evidence type="ECO:0000256" key="1">
    <source>
        <dbReference type="ARBA" id="ARBA00004123"/>
    </source>
</evidence>
<comment type="subcellular location">
    <subcellularLocation>
        <location evidence="1">Nucleus</location>
    </subcellularLocation>
</comment>
<evidence type="ECO:0000313" key="8">
    <source>
        <dbReference type="EMBL" id="KAG6617966.1"/>
    </source>
</evidence>
<dbReference type="SMART" id="SM00717">
    <property type="entry name" value="SANT"/>
    <property type="match status" value="1"/>
</dbReference>